<reference evidence="1" key="1">
    <citation type="submission" date="2021-03" db="EMBL/GenBank/DDBJ databases">
        <title>Draft genome sequence of rust myrtle Austropuccinia psidii MF-1, a brazilian biotype.</title>
        <authorList>
            <person name="Quecine M.C."/>
            <person name="Pachon D.M.R."/>
            <person name="Bonatelli M.L."/>
            <person name="Correr F.H."/>
            <person name="Franceschini L.M."/>
            <person name="Leite T.F."/>
            <person name="Margarido G.R.A."/>
            <person name="Almeida C.A."/>
            <person name="Ferrarezi J.A."/>
            <person name="Labate C.A."/>
        </authorList>
    </citation>
    <scope>NUCLEOTIDE SEQUENCE</scope>
    <source>
        <strain evidence="1">MF-1</strain>
    </source>
</reference>
<comment type="caution">
    <text evidence="1">The sequence shown here is derived from an EMBL/GenBank/DDBJ whole genome shotgun (WGS) entry which is preliminary data.</text>
</comment>
<name>A0A9Q3J0V7_9BASI</name>
<protein>
    <submittedName>
        <fullName evidence="1">Uncharacterized protein</fullName>
    </submittedName>
</protein>
<dbReference type="AlphaFoldDB" id="A0A9Q3J0V7"/>
<dbReference type="EMBL" id="AVOT02059981">
    <property type="protein sequence ID" value="MBW0553544.1"/>
    <property type="molecule type" value="Genomic_DNA"/>
</dbReference>
<gene>
    <name evidence="1" type="ORF">O181_093259</name>
</gene>
<organism evidence="1 2">
    <name type="scientific">Austropuccinia psidii MF-1</name>
    <dbReference type="NCBI Taxonomy" id="1389203"/>
    <lineage>
        <taxon>Eukaryota</taxon>
        <taxon>Fungi</taxon>
        <taxon>Dikarya</taxon>
        <taxon>Basidiomycota</taxon>
        <taxon>Pucciniomycotina</taxon>
        <taxon>Pucciniomycetes</taxon>
        <taxon>Pucciniales</taxon>
        <taxon>Sphaerophragmiaceae</taxon>
        <taxon>Austropuccinia</taxon>
    </lineage>
</organism>
<keyword evidence="2" id="KW-1185">Reference proteome</keyword>
<proteinExistence type="predicted"/>
<dbReference type="Proteomes" id="UP000765509">
    <property type="component" value="Unassembled WGS sequence"/>
</dbReference>
<sequence length="113" mass="13147">MGDPSKLPDISSLSVSDPVLRADRQAKILQRFSLIADRIQPHLSINGSNFNTWSRNMINTWETCFIEDIRYFKSQERDPDYQRNLIALSFIRNSVEHSLFDSIIFQLSMPNAR</sequence>
<evidence type="ECO:0000313" key="2">
    <source>
        <dbReference type="Proteomes" id="UP000765509"/>
    </source>
</evidence>
<evidence type="ECO:0000313" key="1">
    <source>
        <dbReference type="EMBL" id="MBW0553544.1"/>
    </source>
</evidence>
<accession>A0A9Q3J0V7</accession>